<dbReference type="EMBL" id="ML995488">
    <property type="protein sequence ID" value="KAF2140814.1"/>
    <property type="molecule type" value="Genomic_DNA"/>
</dbReference>
<keyword evidence="2" id="KW-1133">Transmembrane helix</keyword>
<keyword evidence="4" id="KW-1185">Reference proteome</keyword>
<dbReference type="RefSeq" id="XP_033396527.1">
    <property type="nucleotide sequence ID" value="XM_033546253.1"/>
</dbReference>
<keyword evidence="2" id="KW-0812">Transmembrane</keyword>
<sequence length="855" mass="95253">MQRRCSMSPAPESTNPDLQELLPMNESSNHSSRTPSLATGSMDSRSSENISVDSPRNPRLSHSTTLVRQGHAQDGHENCGLSDEFNCKTFSDPIPEKLHEEKKVATRLGSFLVYTNVAAFILLLGALSAITFLWFGSDKNDTWRKIMVDGWIGQVVTALSLAIRFAVVTQAGAAVALLASISIESADGVLLKEVPALSIIRYTNTGPIGSVLNFWRIRGRNIRVLHLVGLLTLTTSVLQFTSTILLWDIRSGAVRGFPRQKDIAVGISMDSFFDTFVDPLQQSPNYFTSSPTGYPTFAEWTQSPEPNLPDHISDTGPAIRALLPIASEDARSKILEFNGVASLFDARVVCVRPNITDFSYSTVQHEGDQPGELEAIFHGRISPGSIPKNLASVLWVNGSYYSNGTGNYFQCSMNQMAGQGTGRSFKICVLGDPNPNLGIKNENGYGRLINELDPTQNGSTSKSTWSMSRPGSVMLFFDFQSAGNFYNYPDSFIANGLIPRFNVKERKVWLDFTVEPVPDQDLYRDFGIADAELYRNFQYQISVTSCYSVSYPQPFDTRVGQLQDINITATRETTDIEPSVKWDSNRKTFDTTQPRNQLGVLGPRPSVGSNPQGTLKLNMTSVDKALKDHAAVFSPEKKWTINQVNEGRRHAINGYNYSFMPPSTYSFLNSLIWTTLEFENKQFEIAIQCQECRGRKLRVYIPQKARNISIINLPPILNNTITDIMQDTEDPALALQALLTMVQRAAYYDWLPTFSAKSTITTTSMEPCQLPMFSRGFIIITVNLGIHLILVTGIFFWFLKATRYTLINDVWQVVASLKAKDIDEVLDGVAVADDRNVKRFINASEGLRKRRVRVG</sequence>
<evidence type="ECO:0000256" key="1">
    <source>
        <dbReference type="SAM" id="MobiDB-lite"/>
    </source>
</evidence>
<keyword evidence="2" id="KW-0472">Membrane</keyword>
<evidence type="ECO:0000313" key="3">
    <source>
        <dbReference type="EMBL" id="KAF2140814.1"/>
    </source>
</evidence>
<accession>A0A6A6BC35</accession>
<feature type="region of interest" description="Disordered" evidence="1">
    <location>
        <begin position="1"/>
        <end position="78"/>
    </location>
</feature>
<evidence type="ECO:0000256" key="2">
    <source>
        <dbReference type="SAM" id="Phobius"/>
    </source>
</evidence>
<feature type="compositionally biased region" description="Polar residues" evidence="1">
    <location>
        <begin position="25"/>
        <end position="67"/>
    </location>
</feature>
<proteinExistence type="predicted"/>
<feature type="transmembrane region" description="Helical" evidence="2">
    <location>
        <begin position="111"/>
        <end position="135"/>
    </location>
</feature>
<evidence type="ECO:0000313" key="4">
    <source>
        <dbReference type="Proteomes" id="UP000799438"/>
    </source>
</evidence>
<organism evidence="3 4">
    <name type="scientific">Aplosporella prunicola CBS 121167</name>
    <dbReference type="NCBI Taxonomy" id="1176127"/>
    <lineage>
        <taxon>Eukaryota</taxon>
        <taxon>Fungi</taxon>
        <taxon>Dikarya</taxon>
        <taxon>Ascomycota</taxon>
        <taxon>Pezizomycotina</taxon>
        <taxon>Dothideomycetes</taxon>
        <taxon>Dothideomycetes incertae sedis</taxon>
        <taxon>Botryosphaeriales</taxon>
        <taxon>Aplosporellaceae</taxon>
        <taxon>Aplosporella</taxon>
    </lineage>
</organism>
<feature type="transmembrane region" description="Helical" evidence="2">
    <location>
        <begin position="155"/>
        <end position="179"/>
    </location>
</feature>
<reference evidence="3" key="1">
    <citation type="journal article" date="2020" name="Stud. Mycol.">
        <title>101 Dothideomycetes genomes: a test case for predicting lifestyles and emergence of pathogens.</title>
        <authorList>
            <person name="Haridas S."/>
            <person name="Albert R."/>
            <person name="Binder M."/>
            <person name="Bloem J."/>
            <person name="Labutti K."/>
            <person name="Salamov A."/>
            <person name="Andreopoulos B."/>
            <person name="Baker S."/>
            <person name="Barry K."/>
            <person name="Bills G."/>
            <person name="Bluhm B."/>
            <person name="Cannon C."/>
            <person name="Castanera R."/>
            <person name="Culley D."/>
            <person name="Daum C."/>
            <person name="Ezra D."/>
            <person name="Gonzalez J."/>
            <person name="Henrissat B."/>
            <person name="Kuo A."/>
            <person name="Liang C."/>
            <person name="Lipzen A."/>
            <person name="Lutzoni F."/>
            <person name="Magnuson J."/>
            <person name="Mondo S."/>
            <person name="Nolan M."/>
            <person name="Ohm R."/>
            <person name="Pangilinan J."/>
            <person name="Park H.-J."/>
            <person name="Ramirez L."/>
            <person name="Alfaro M."/>
            <person name="Sun H."/>
            <person name="Tritt A."/>
            <person name="Yoshinaga Y."/>
            <person name="Zwiers L.-H."/>
            <person name="Turgeon B."/>
            <person name="Goodwin S."/>
            <person name="Spatafora J."/>
            <person name="Crous P."/>
            <person name="Grigoriev I."/>
        </authorList>
    </citation>
    <scope>NUCLEOTIDE SEQUENCE</scope>
    <source>
        <strain evidence="3">CBS 121167</strain>
    </source>
</reference>
<gene>
    <name evidence="3" type="ORF">K452DRAFT_359269</name>
</gene>
<dbReference type="AlphaFoldDB" id="A0A6A6BC35"/>
<dbReference type="OrthoDB" id="5428040at2759"/>
<protein>
    <submittedName>
        <fullName evidence="3">Uncharacterized protein</fullName>
    </submittedName>
</protein>
<feature type="region of interest" description="Disordered" evidence="1">
    <location>
        <begin position="593"/>
        <end position="612"/>
    </location>
</feature>
<dbReference type="GeneID" id="54303759"/>
<name>A0A6A6BC35_9PEZI</name>
<dbReference type="Proteomes" id="UP000799438">
    <property type="component" value="Unassembled WGS sequence"/>
</dbReference>
<feature type="transmembrane region" description="Helical" evidence="2">
    <location>
        <begin position="777"/>
        <end position="799"/>
    </location>
</feature>
<feature type="transmembrane region" description="Helical" evidence="2">
    <location>
        <begin position="224"/>
        <end position="247"/>
    </location>
</feature>